<dbReference type="Proteomes" id="UP000191901">
    <property type="component" value="Chromosome"/>
</dbReference>
<dbReference type="Gene3D" id="3.50.50.60">
    <property type="entry name" value="FAD/NAD(P)-binding domain"/>
    <property type="match status" value="1"/>
</dbReference>
<dbReference type="InterPro" id="IPR036188">
    <property type="entry name" value="FAD/NAD-bd_sf"/>
</dbReference>
<dbReference type="Pfam" id="PF12831">
    <property type="entry name" value="FAD_oxidored"/>
    <property type="match status" value="1"/>
</dbReference>
<evidence type="ECO:0000313" key="2">
    <source>
        <dbReference type="Proteomes" id="UP000191901"/>
    </source>
</evidence>
<dbReference type="InterPro" id="IPR005288">
    <property type="entry name" value="NadB"/>
</dbReference>
<organism evidence="1 2">
    <name type="scientific">Halomicronema hongdechloris C2206</name>
    <dbReference type="NCBI Taxonomy" id="1641165"/>
    <lineage>
        <taxon>Bacteria</taxon>
        <taxon>Bacillati</taxon>
        <taxon>Cyanobacteriota</taxon>
        <taxon>Cyanophyceae</taxon>
        <taxon>Nodosilineales</taxon>
        <taxon>Nodosilineaceae</taxon>
        <taxon>Halomicronema</taxon>
    </lineage>
</organism>
<dbReference type="KEGG" id="hhg:XM38_015780"/>
<proteinExistence type="predicted"/>
<evidence type="ECO:0000313" key="1">
    <source>
        <dbReference type="EMBL" id="ASC70638.1"/>
    </source>
</evidence>
<protein>
    <submittedName>
        <fullName evidence="1">tRNA uridine 5-carboxymethylaminomethyl modification enzyme MnmG</fullName>
    </submittedName>
</protein>
<name>A0A1Z3HK04_9CYAN</name>
<reference evidence="1 2" key="1">
    <citation type="journal article" date="2016" name="Biochim. Biophys. Acta">
        <title>Characterization of red-shifted phycobilisomes isolated from the chlorophyll f-containing cyanobacterium Halomicronema hongdechloris.</title>
        <authorList>
            <person name="Li Y."/>
            <person name="Lin Y."/>
            <person name="Garvey C.J."/>
            <person name="Birch D."/>
            <person name="Corkery R.W."/>
            <person name="Loughlin P.C."/>
            <person name="Scheer H."/>
            <person name="Willows R.D."/>
            <person name="Chen M."/>
        </authorList>
    </citation>
    <scope>NUCLEOTIDE SEQUENCE [LARGE SCALE GENOMIC DNA]</scope>
    <source>
        <strain evidence="1 2">C2206</strain>
    </source>
</reference>
<keyword evidence="2" id="KW-1185">Reference proteome</keyword>
<dbReference type="PRINTS" id="PR00411">
    <property type="entry name" value="PNDRDTASEI"/>
</dbReference>
<dbReference type="SUPFAM" id="SSF51905">
    <property type="entry name" value="FAD/NAD(P)-binding domain"/>
    <property type="match status" value="1"/>
</dbReference>
<sequence>MDTLDADVLVVGGGTGGTAAAIQAARRGVRTVLISEFSWLGGMLTSAGVSAPDGNELATLQTGLWGSFLRALETWQPGGLDHGWVSFFTYEPHQGAAILATWAKALPQLTWIAGQKPLEVLRQGDRVTGVRFDTVAVMAPVVLDGTELGDLLALGQVPYRWGWESHSLWQEPSAPQSLDLSLVRCYPVQAPTWVAMLQDYGDGEIAPAIAPPERYDEAAFEQAWQGYGPERFLNYGRLSASRFMLNWPQHGNDYGIGLQR</sequence>
<accession>A0A1Z3HK04</accession>
<dbReference type="AlphaFoldDB" id="A0A1Z3HK04"/>
<dbReference type="RefSeq" id="WP_256995547.1">
    <property type="nucleotide sequence ID" value="NZ_CP021983.2"/>
</dbReference>
<gene>
    <name evidence="1" type="primary">mnmG_1</name>
    <name evidence="1" type="ORF">XM38_015780</name>
</gene>
<dbReference type="PANTHER" id="PTHR42716">
    <property type="entry name" value="L-ASPARTATE OXIDASE"/>
    <property type="match status" value="1"/>
</dbReference>
<dbReference type="PANTHER" id="PTHR42716:SF3">
    <property type="entry name" value="SLL1913 PROTEIN"/>
    <property type="match status" value="1"/>
</dbReference>
<dbReference type="EMBL" id="CP021983">
    <property type="protein sequence ID" value="ASC70638.1"/>
    <property type="molecule type" value="Genomic_DNA"/>
</dbReference>
<dbReference type="GO" id="GO:0009435">
    <property type="term" value="P:NAD+ biosynthetic process"/>
    <property type="evidence" value="ECO:0007669"/>
    <property type="project" value="InterPro"/>
</dbReference>
<dbReference type="GO" id="GO:0008734">
    <property type="term" value="F:L-aspartate oxidase activity"/>
    <property type="evidence" value="ECO:0007669"/>
    <property type="project" value="InterPro"/>
</dbReference>